<dbReference type="PROSITE" id="PS51060">
    <property type="entry name" value="PARP_ALPHA_HD"/>
    <property type="match status" value="1"/>
</dbReference>
<feature type="domain" description="VWFA" evidence="12">
    <location>
        <begin position="1094"/>
        <end position="1307"/>
    </location>
</feature>
<feature type="compositionally biased region" description="Low complexity" evidence="10">
    <location>
        <begin position="394"/>
        <end position="404"/>
    </location>
</feature>
<evidence type="ECO:0000256" key="9">
    <source>
        <dbReference type="RuleBase" id="RU362114"/>
    </source>
</evidence>
<dbReference type="Gene3D" id="1.20.142.10">
    <property type="entry name" value="Poly(ADP-ribose) polymerase, regulatory domain"/>
    <property type="match status" value="1"/>
</dbReference>
<accession>A0A0D2WNP5</accession>
<dbReference type="STRING" id="595528.A0A0D2WNP5"/>
<dbReference type="InterPro" id="IPR012317">
    <property type="entry name" value="Poly(ADP-ribose)pol_cat_dom"/>
</dbReference>
<dbReference type="SUPFAM" id="SSF56399">
    <property type="entry name" value="ADP-ribosylation"/>
    <property type="match status" value="1"/>
</dbReference>
<evidence type="ECO:0000259" key="14">
    <source>
        <dbReference type="PROSITE" id="PS51060"/>
    </source>
</evidence>
<feature type="compositionally biased region" description="Basic and acidic residues" evidence="10">
    <location>
        <begin position="2242"/>
        <end position="2256"/>
    </location>
</feature>
<dbReference type="Gene3D" id="3.30.420.40">
    <property type="match status" value="1"/>
</dbReference>
<dbReference type="SMART" id="SM00101">
    <property type="entry name" value="14_3_3"/>
    <property type="match status" value="1"/>
</dbReference>
<dbReference type="Pfam" id="PF02877">
    <property type="entry name" value="PARP_reg"/>
    <property type="match status" value="1"/>
</dbReference>
<dbReference type="InterPro" id="IPR036616">
    <property type="entry name" value="Poly(ADP-ribose)pol_reg_dom_sf"/>
</dbReference>
<dbReference type="PROSITE" id="PS51468">
    <property type="entry name" value="VIT"/>
    <property type="match status" value="1"/>
</dbReference>
<comment type="similarity">
    <text evidence="2">Belongs to the 14-3-3 family.</text>
</comment>
<feature type="compositionally biased region" description="Polar residues" evidence="10">
    <location>
        <begin position="2045"/>
        <end position="2055"/>
    </location>
</feature>
<dbReference type="SMART" id="SM00609">
    <property type="entry name" value="VIT"/>
    <property type="match status" value="1"/>
</dbReference>
<evidence type="ECO:0000256" key="5">
    <source>
        <dbReference type="ARBA" id="ARBA00022695"/>
    </source>
</evidence>
<comment type="subcellular location">
    <subcellularLocation>
        <location evidence="1">Nucleus</location>
    </subcellularLocation>
</comment>
<feature type="compositionally biased region" description="Acidic residues" evidence="10">
    <location>
        <begin position="703"/>
        <end position="712"/>
    </location>
</feature>
<feature type="region of interest" description="Disordered" evidence="10">
    <location>
        <begin position="379"/>
        <end position="408"/>
    </location>
</feature>
<dbReference type="InterPro" id="IPR036815">
    <property type="entry name" value="14-3-3_dom_sf"/>
</dbReference>
<dbReference type="Gene3D" id="1.20.190.20">
    <property type="entry name" value="14-3-3 domain"/>
    <property type="match status" value="1"/>
</dbReference>
<dbReference type="Pfam" id="PF00022">
    <property type="entry name" value="Actin"/>
    <property type="match status" value="1"/>
</dbReference>
<feature type="region of interest" description="Disordered" evidence="10">
    <location>
        <begin position="1912"/>
        <end position="2112"/>
    </location>
</feature>
<dbReference type="PANTHER" id="PTHR46530">
    <property type="entry name" value="PROTEIN MONO-ADP-RIBOSYLTRANSFERASE PARP4"/>
    <property type="match status" value="1"/>
</dbReference>
<dbReference type="SUPFAM" id="SSF48445">
    <property type="entry name" value="14-3-3 protein"/>
    <property type="match status" value="1"/>
</dbReference>
<dbReference type="PROSITE" id="PS51059">
    <property type="entry name" value="PARP_CATALYTIC"/>
    <property type="match status" value="1"/>
</dbReference>
<feature type="compositionally biased region" description="Gly residues" evidence="10">
    <location>
        <begin position="2177"/>
        <end position="2187"/>
    </location>
</feature>
<feature type="compositionally biased region" description="Low complexity" evidence="10">
    <location>
        <begin position="2188"/>
        <end position="2200"/>
    </location>
</feature>
<dbReference type="Gene3D" id="3.40.50.410">
    <property type="entry name" value="von Willebrand factor, type A domain"/>
    <property type="match status" value="1"/>
</dbReference>
<keyword evidence="4 9" id="KW-0808">Transferase</keyword>
<evidence type="ECO:0000256" key="1">
    <source>
        <dbReference type="ARBA" id="ARBA00004123"/>
    </source>
</evidence>
<dbReference type="SUPFAM" id="SSF53067">
    <property type="entry name" value="Actin-like ATPase domain"/>
    <property type="match status" value="1"/>
</dbReference>
<feature type="compositionally biased region" description="Low complexity" evidence="10">
    <location>
        <begin position="214"/>
        <end position="242"/>
    </location>
</feature>
<dbReference type="eggNOG" id="KOG1037">
    <property type="taxonomic scope" value="Eukaryota"/>
</dbReference>
<dbReference type="InterPro" id="IPR031273">
    <property type="entry name" value="PARP4"/>
</dbReference>
<feature type="compositionally biased region" description="Basic and acidic residues" evidence="10">
    <location>
        <begin position="2092"/>
        <end position="2109"/>
    </location>
</feature>
<dbReference type="Proteomes" id="UP000008743">
    <property type="component" value="Unassembled WGS sequence"/>
</dbReference>
<dbReference type="Pfam" id="PF00533">
    <property type="entry name" value="BRCT"/>
    <property type="match status" value="1"/>
</dbReference>
<dbReference type="InParanoid" id="A0A0D2WNP5"/>
<dbReference type="InterPro" id="IPR036465">
    <property type="entry name" value="vWFA_dom_sf"/>
</dbReference>
<dbReference type="InterPro" id="IPR043129">
    <property type="entry name" value="ATPase_NBD"/>
</dbReference>
<feature type="compositionally biased region" description="Low complexity" evidence="10">
    <location>
        <begin position="1764"/>
        <end position="1781"/>
    </location>
</feature>
<evidence type="ECO:0000256" key="2">
    <source>
        <dbReference type="ARBA" id="ARBA00006141"/>
    </source>
</evidence>
<feature type="domain" description="VIT" evidence="15">
    <location>
        <begin position="812"/>
        <end position="940"/>
    </location>
</feature>
<evidence type="ECO:0000256" key="8">
    <source>
        <dbReference type="ARBA" id="ARBA00024347"/>
    </source>
</evidence>
<feature type="compositionally biased region" description="Basic and acidic residues" evidence="10">
    <location>
        <begin position="2059"/>
        <end position="2077"/>
    </location>
</feature>
<feature type="compositionally biased region" description="Pro residues" evidence="10">
    <location>
        <begin position="2004"/>
        <end position="2030"/>
    </location>
</feature>
<feature type="compositionally biased region" description="Basic residues" evidence="10">
    <location>
        <begin position="744"/>
        <end position="753"/>
    </location>
</feature>
<dbReference type="GO" id="GO:0016779">
    <property type="term" value="F:nucleotidyltransferase activity"/>
    <property type="evidence" value="ECO:0007669"/>
    <property type="project" value="UniProtKB-KW"/>
</dbReference>
<dbReference type="SUPFAM" id="SSF52113">
    <property type="entry name" value="BRCT domain"/>
    <property type="match status" value="1"/>
</dbReference>
<dbReference type="InterPro" id="IPR013694">
    <property type="entry name" value="VIT"/>
</dbReference>
<dbReference type="Gene3D" id="3.90.228.10">
    <property type="match status" value="1"/>
</dbReference>
<dbReference type="PRINTS" id="PR00305">
    <property type="entry name" value="1433ZETA"/>
</dbReference>
<evidence type="ECO:0000313" key="16">
    <source>
        <dbReference type="EMBL" id="KJE92815.1"/>
    </source>
</evidence>
<evidence type="ECO:0000256" key="7">
    <source>
        <dbReference type="ARBA" id="ARBA00023242"/>
    </source>
</evidence>
<feature type="region of interest" description="Disordered" evidence="10">
    <location>
        <begin position="2164"/>
        <end position="2318"/>
    </location>
</feature>
<keyword evidence="7" id="KW-0539">Nucleus</keyword>
<dbReference type="Pfam" id="PF00244">
    <property type="entry name" value="14-3-3"/>
    <property type="match status" value="1"/>
</dbReference>
<dbReference type="Pfam" id="PF08487">
    <property type="entry name" value="VIT"/>
    <property type="match status" value="1"/>
</dbReference>
<feature type="region of interest" description="Disordered" evidence="10">
    <location>
        <begin position="674"/>
        <end position="766"/>
    </location>
</feature>
<dbReference type="InterPro" id="IPR036420">
    <property type="entry name" value="BRCT_dom_sf"/>
</dbReference>
<evidence type="ECO:0000259" key="13">
    <source>
        <dbReference type="PROSITE" id="PS51059"/>
    </source>
</evidence>
<reference evidence="17" key="1">
    <citation type="submission" date="2011-02" db="EMBL/GenBank/DDBJ databases">
        <title>The Genome Sequence of Capsaspora owczarzaki ATCC 30864.</title>
        <authorList>
            <person name="Russ C."/>
            <person name="Cuomo C."/>
            <person name="Burger G."/>
            <person name="Gray M.W."/>
            <person name="Holland P.W.H."/>
            <person name="King N."/>
            <person name="Lang F.B.F."/>
            <person name="Roger A.J."/>
            <person name="Ruiz-Trillo I."/>
            <person name="Young S.K."/>
            <person name="Zeng Q."/>
            <person name="Gargeya S."/>
            <person name="Alvarado L."/>
            <person name="Berlin A."/>
            <person name="Chapman S.B."/>
            <person name="Chen Z."/>
            <person name="Freedman E."/>
            <person name="Gellesch M."/>
            <person name="Goldberg J."/>
            <person name="Griggs A."/>
            <person name="Gujja S."/>
            <person name="Heilman E."/>
            <person name="Heiman D."/>
            <person name="Howarth C."/>
            <person name="Mehta T."/>
            <person name="Neiman D."/>
            <person name="Pearson M."/>
            <person name="Roberts A."/>
            <person name="Saif S."/>
            <person name="Shea T."/>
            <person name="Shenoy N."/>
            <person name="Sisk P."/>
            <person name="Stolte C."/>
            <person name="Sykes S."/>
            <person name="White J."/>
            <person name="Yandava C."/>
            <person name="Haas B."/>
            <person name="Nusbaum C."/>
            <person name="Birren B."/>
        </authorList>
    </citation>
    <scope>NUCLEOTIDE SEQUENCE</scope>
    <source>
        <strain evidence="17">ATCC 30864</strain>
    </source>
</reference>
<evidence type="ECO:0000256" key="10">
    <source>
        <dbReference type="SAM" id="MobiDB-lite"/>
    </source>
</evidence>
<gene>
    <name evidence="16" type="ORF">CAOG_003714</name>
</gene>
<dbReference type="eggNOG" id="KOG0676">
    <property type="taxonomic scope" value="Eukaryota"/>
</dbReference>
<keyword evidence="6 9" id="KW-0520">NAD</keyword>
<evidence type="ECO:0000256" key="4">
    <source>
        <dbReference type="ARBA" id="ARBA00022679"/>
    </source>
</evidence>
<feature type="region of interest" description="Disordered" evidence="10">
    <location>
        <begin position="207"/>
        <end position="252"/>
    </location>
</feature>
<dbReference type="Pfam" id="PF13768">
    <property type="entry name" value="VWA_3"/>
    <property type="match status" value="1"/>
</dbReference>
<feature type="compositionally biased region" description="Low complexity" evidence="10">
    <location>
        <begin position="1970"/>
        <end position="2003"/>
    </location>
</feature>
<organism evidence="16 17">
    <name type="scientific">Capsaspora owczarzaki (strain ATCC 30864)</name>
    <dbReference type="NCBI Taxonomy" id="595528"/>
    <lineage>
        <taxon>Eukaryota</taxon>
        <taxon>Filasterea</taxon>
        <taxon>Capsaspora</taxon>
    </lineage>
</organism>
<dbReference type="RefSeq" id="XP_004363442.1">
    <property type="nucleotide sequence ID" value="XM_004363385.2"/>
</dbReference>
<evidence type="ECO:0000256" key="3">
    <source>
        <dbReference type="ARBA" id="ARBA00022676"/>
    </source>
</evidence>
<dbReference type="InterPro" id="IPR000308">
    <property type="entry name" value="14-3-3"/>
</dbReference>
<dbReference type="InterPro" id="IPR023410">
    <property type="entry name" value="14-3-3_domain"/>
</dbReference>
<dbReference type="InterPro" id="IPR004102">
    <property type="entry name" value="Poly(ADP-ribose)pol_reg_dom"/>
</dbReference>
<dbReference type="PANTHER" id="PTHR46530:SF1">
    <property type="entry name" value="PROTEIN MONO-ADP-RIBOSYLTRANSFERASE PARP4"/>
    <property type="match status" value="1"/>
</dbReference>
<dbReference type="PROSITE" id="PS50234">
    <property type="entry name" value="VWFA"/>
    <property type="match status" value="1"/>
</dbReference>
<keyword evidence="3 9" id="KW-0328">Glycosyltransferase</keyword>
<dbReference type="SMART" id="SM00327">
    <property type="entry name" value="VWA"/>
    <property type="match status" value="1"/>
</dbReference>
<feature type="region of interest" description="Disordered" evidence="10">
    <location>
        <begin position="1764"/>
        <end position="1796"/>
    </location>
</feature>
<evidence type="ECO:0000259" key="11">
    <source>
        <dbReference type="PROSITE" id="PS50172"/>
    </source>
</evidence>
<dbReference type="PhylomeDB" id="A0A0D2WNP5"/>
<evidence type="ECO:0000313" key="17">
    <source>
        <dbReference type="Proteomes" id="UP000008743"/>
    </source>
</evidence>
<evidence type="ECO:0000259" key="15">
    <source>
        <dbReference type="PROSITE" id="PS51468"/>
    </source>
</evidence>
<dbReference type="InterPro" id="IPR002035">
    <property type="entry name" value="VWF_A"/>
</dbReference>
<feature type="domain" description="BRCT" evidence="11">
    <location>
        <begin position="1"/>
        <end position="93"/>
    </location>
</feature>
<dbReference type="PROSITE" id="PS50172">
    <property type="entry name" value="BRCT"/>
    <property type="match status" value="1"/>
</dbReference>
<dbReference type="GO" id="GO:0003950">
    <property type="term" value="F:NAD+ poly-ADP-ribosyltransferase activity"/>
    <property type="evidence" value="ECO:0007669"/>
    <property type="project" value="UniProtKB-UniRule"/>
</dbReference>
<keyword evidence="17" id="KW-1185">Reference proteome</keyword>
<dbReference type="SUPFAM" id="SSF47587">
    <property type="entry name" value="Domain of poly(ADP-ribose) polymerase"/>
    <property type="match status" value="1"/>
</dbReference>
<dbReference type="EMBL" id="KE346364">
    <property type="protein sequence ID" value="KJE92815.1"/>
    <property type="molecule type" value="Genomic_DNA"/>
</dbReference>
<dbReference type="InterPro" id="IPR001357">
    <property type="entry name" value="BRCT_dom"/>
</dbReference>
<evidence type="ECO:0000259" key="12">
    <source>
        <dbReference type="PROSITE" id="PS50234"/>
    </source>
</evidence>
<dbReference type="Gene3D" id="3.40.50.10190">
    <property type="entry name" value="BRCT domain"/>
    <property type="match status" value="1"/>
</dbReference>
<dbReference type="SUPFAM" id="SSF53300">
    <property type="entry name" value="vWA-like"/>
    <property type="match status" value="1"/>
</dbReference>
<proteinExistence type="inferred from homology"/>
<dbReference type="GO" id="GO:0005634">
    <property type="term" value="C:nucleus"/>
    <property type="evidence" value="ECO:0007669"/>
    <property type="project" value="UniProtKB-SubCell"/>
</dbReference>
<dbReference type="GO" id="GO:0005737">
    <property type="term" value="C:cytoplasm"/>
    <property type="evidence" value="ECO:0007669"/>
    <property type="project" value="TreeGrafter"/>
</dbReference>
<comment type="similarity">
    <text evidence="8">Belongs to the ARTD/PARP family.</text>
</comment>
<dbReference type="OMA" id="THEVILM"/>
<sequence length="2491" mass="264495">MVGVFAGLQLAIDLPSSMPYKDKQKLRLAITKHGGTVSFLCSRESSYLISVEPNETAFKVKTALKHGIPIVSPEFVHACVKQAQIVPTAPYTLVKGLLERQFGSGKITTRAGAAAASAAKPKSGTKLSQHAGAAAAAAAVPKRVPVSRSLDLSVFRVYEWHDPAGPSFPEDPAHYEVARAIVLQRVQHGAAEFATFELHVSAAQESGAAPALESQQLSGGRTSSSLLSSSSRADTTTTSSTRPPRFRIYGQRGKVDESVEQATISCRFTTESLLAELLFGAVVAEAQRGGFAKVQIASASIGSPRRRRDALESASSSAAATQLPEEVKQLVAAIFQDAHAHLIRTVDMPLGTLSVPQIEKGLTILGTIEGILLKQTKSDGAQMDDNGDNANGTSASASSSSSSSPMPKGLSALSNEFYATIPHKSPANPVTSLQAVTDKQELCQLLLDVCAVSETSWLSSSTSTPVEQQYRSLGCAISPVSLDNPEHAAVATLLREAAGARPLPAGFAVRQVFQCTRSAESAAFMANLPGGGVADANVRQLLHGARAANLVGILSRGLMLPRTLADRFQIERTDFGFLGAGIYFSPDVSYATRFAIPGSLGTRFALVCDVALGEVYKTTVHMPLLSAPPPGFHSVHGVGGSAAFAADEFAVYDARRQRGAYLVEFTVLGDTIKRPATTPSGLPAATSPGPRVRDLNAPFMTGDSDEEDEEEVAERRRQALLSKGRPLAIEASPAVAPQGAKPNASRKTRQPQQRRKDEPAVAPPSPAPVVAAVEANPAPAKNVPAFVLEAPGEPATVNPVSLDDVANITNPMDKVVPGLVAGGVSVPLRSVHVRTRILDLVAQVVVLQEYYNSSADPIEAKYVFPLDDTAAVCGFEAFINGKHIVGEVKEKEQAHKEYKEAVERGDGAYLMDEETPDVFTVSVGNLPPACACLIKITYISELGVDGSDVVFTLPSSVAPSRRQALRAKAGATQQTVASIDVDDTSALDLSVQVSVSMPFDIQDVYSPTHPLKRKLTSTLATVELDQPLLVRMGEGSGFTKDFTLLVKMSQIHVPRMWVEQDEQGHEACMLAFYPEFETSDALGRKGVSTLDTHEVILMLDCSASMRDADAIVDMKKVALLALQRLPDGALFNVVCFGTFFDELFPCARPKMRDTVQAAWQYINNLSPSLGGTELWHPLHAYFLLNAPSSSAADGGSSASSTSSLGSVALPPGSTPLLHAVEQQRVRNVVLITDGHATKESVVLDAVRAAAPAVRIFTCAVGSAFNRHFINSVARLSGGASEVFDRKQKSGWERRAGRQVDKALQPSLTDVRVEWAVHDDSASADVTTIGGSDSLLSKGKVQAPAQIVSLFHGSRQIVYGFVPFCRMATLKARVDGMEVETMVSTHDLAVTKGRMLHQLAARAVIRDWDTGSLDSDRIAHEVRKRDSKHQIIQLSKKYSIVTQFTSFVAVEKRDKESEAKIDKSAIPSIAELVGKEDVDSLQYMGWEVDKLAHEAAAKSSATSTASDSSVSEHVAPMVSAVRELLRELPAMGSLINALLDDACYTDKTQSYADAAIKFQEALELLGQDVPPTHPGLLRLAVAYADYLEYYAGDGLGAVAVRKEFFDNAISELDCLAEDSYKDSTLLMQQLRDDLQRQDAMLNGEGGENDDALSFGGLTREEVQNTPAPPPLPDMSGLLDAMTTTSISQSMNELGLHADEDKLDLLVVDVGMATVKAGMAGEDAPSSVFPTLVGRPRHIGVMVGMGQKDSYIGDEAGSKRGILTLSSPFSRPAPRPAVAVPQNKPKPAPDNKPAPEKALVSDAPVAPPMRMAAPAPITASAPADFSLEPAPIQIPALPKKPLAPISSQLPQAQTASLQKGKKADKGPGIDLLLRQSVADPVASSSAASAAAAAAVAAAAASAALVAEQQQQSSLLPTHSEWRLPSQPSLVGGLPMMRGDRLEGSTMPMVDGVPAPQLEEERSLNRSRRKAEAVSVPATAPASAPTPTSGKTASASSRSLAASAVSAPPPPPPAPAPAAARPPPLPPRAPPAPVLRGEAAPPSGGLARQSSLSASTASEADFLFKESRVKDAQEKEEAKAQNRPAPVAAGAVRFTDTRQDESSRPSLEETRAPMRAVPAPAFFASRAVGPSKEFSNATSAFQSQEISIVSSVNASPRGRVLGFARKAEWENSSAPAAPAGRGGAHAGRGRGSAAAAGSRGPAPEALMQSLQSSLNARRGVIEKADNSSASDSEEDDWSDSPSSKDSQKRYEAKKEQPKAEEEEEDGDMGYSLFDSEFTSETITVESPKLKEKEKEKKKKKLRAYGGDDDADEDGKSGKASRDKKVFEGFTFEPQAPPPVSQPTSAWQKVKAKPTPNLMALQQSDGSFLFNSSTCRAIRIDFALLQKELDQAGVQSLLPSERADVPKLVMSMLVLIYAHLHSLLQGVPQDTLDDVAESISGLNLSAFGMSDLSIIAPLKAYLQRVDSKHSGIVSRLELGSTWGTFAFRVWRTMSQ</sequence>
<protein>
    <recommendedName>
        <fullName evidence="9">Poly [ADP-ribose] polymerase</fullName>
        <shortName evidence="9">PARP</shortName>
        <ecNumber evidence="9">2.4.2.-</ecNumber>
    </recommendedName>
</protein>
<dbReference type="FunFam" id="3.30.420.40:FF:000050">
    <property type="entry name" value="Actin, alpha skeletal muscle"/>
    <property type="match status" value="1"/>
</dbReference>
<evidence type="ECO:0000256" key="6">
    <source>
        <dbReference type="ARBA" id="ARBA00023027"/>
    </source>
</evidence>
<dbReference type="SMART" id="SM00292">
    <property type="entry name" value="BRCT"/>
    <property type="match status" value="1"/>
</dbReference>
<dbReference type="InterPro" id="IPR004000">
    <property type="entry name" value="Actin"/>
</dbReference>
<feature type="domain" description="PARP alpha-helical" evidence="14">
    <location>
        <begin position="308"/>
        <end position="457"/>
    </location>
</feature>
<feature type="domain" description="PARP catalytic" evidence="13">
    <location>
        <begin position="464"/>
        <end position="674"/>
    </location>
</feature>
<keyword evidence="5" id="KW-0548">Nucleotidyltransferase</keyword>
<dbReference type="OrthoDB" id="1729737at2759"/>
<name>A0A0D2WNP5_CAPO3</name>
<dbReference type="Pfam" id="PF00644">
    <property type="entry name" value="PARP"/>
    <property type="match status" value="1"/>
</dbReference>
<dbReference type="EC" id="2.4.2.-" evidence="9"/>
<dbReference type="eggNOG" id="KOG0841">
    <property type="taxonomic scope" value="Eukaryota"/>
</dbReference>